<sequence>MLTDRAEAIKWVCGLHPGAIYVVCNAFARDVFETADQPNTLYLVHGMGQALAVGIGIAYARPSKQVVVIDGDGAAVMGSSMWGQLHTVENLTYYVLVNGVYETTGGQAVILPPYEPAELLTIAIERGKIGRQKGAIVRSIETKEGFLDPVKIKERFLEWLNRL</sequence>
<name>A0A0F9FXT6_9ZZZZ</name>
<organism evidence="5">
    <name type="scientific">marine sediment metagenome</name>
    <dbReference type="NCBI Taxonomy" id="412755"/>
    <lineage>
        <taxon>unclassified sequences</taxon>
        <taxon>metagenomes</taxon>
        <taxon>ecological metagenomes</taxon>
    </lineage>
</organism>
<dbReference type="PANTHER" id="PTHR42818">
    <property type="entry name" value="SULFOPYRUVATE DECARBOXYLASE SUBUNIT ALPHA"/>
    <property type="match status" value="1"/>
</dbReference>
<comment type="caution">
    <text evidence="5">The sequence shown here is derived from an EMBL/GenBank/DDBJ whole genome shotgun (WGS) entry which is preliminary data.</text>
</comment>
<proteinExistence type="predicted"/>
<protein>
    <recommendedName>
        <fullName evidence="4">Thiamine pyrophosphate enzyme TPP-binding domain-containing protein</fullName>
    </recommendedName>
</protein>
<evidence type="ECO:0000256" key="1">
    <source>
        <dbReference type="ARBA" id="ARBA00022793"/>
    </source>
</evidence>
<accession>A0A0F9FXT6</accession>
<dbReference type="InterPro" id="IPR000399">
    <property type="entry name" value="TPP-bd_CS"/>
</dbReference>
<gene>
    <name evidence="5" type="ORF">LCGC14_2187890</name>
</gene>
<dbReference type="GO" id="GO:0000287">
    <property type="term" value="F:magnesium ion binding"/>
    <property type="evidence" value="ECO:0007669"/>
    <property type="project" value="InterPro"/>
</dbReference>
<dbReference type="AlphaFoldDB" id="A0A0F9FXT6"/>
<dbReference type="SUPFAM" id="SSF52518">
    <property type="entry name" value="Thiamin diphosphate-binding fold (THDP-binding)"/>
    <property type="match status" value="1"/>
</dbReference>
<evidence type="ECO:0000256" key="3">
    <source>
        <dbReference type="ARBA" id="ARBA00023239"/>
    </source>
</evidence>
<dbReference type="GO" id="GO:0016831">
    <property type="term" value="F:carboxy-lyase activity"/>
    <property type="evidence" value="ECO:0007669"/>
    <property type="project" value="UniProtKB-KW"/>
</dbReference>
<dbReference type="InterPro" id="IPR051818">
    <property type="entry name" value="TPP_dependent_decarboxylase"/>
</dbReference>
<dbReference type="PROSITE" id="PS00187">
    <property type="entry name" value="TPP_ENZYMES"/>
    <property type="match status" value="1"/>
</dbReference>
<dbReference type="PANTHER" id="PTHR42818:SF1">
    <property type="entry name" value="SULFOPYRUVATE DECARBOXYLASE"/>
    <property type="match status" value="1"/>
</dbReference>
<dbReference type="Gene3D" id="3.40.50.970">
    <property type="match status" value="1"/>
</dbReference>
<dbReference type="InterPro" id="IPR029061">
    <property type="entry name" value="THDP-binding"/>
</dbReference>
<feature type="domain" description="Thiamine pyrophosphate enzyme TPP-binding" evidence="4">
    <location>
        <begin position="42"/>
        <end position="107"/>
    </location>
</feature>
<dbReference type="InterPro" id="IPR011766">
    <property type="entry name" value="TPP_enzyme_TPP-bd"/>
</dbReference>
<evidence type="ECO:0000256" key="2">
    <source>
        <dbReference type="ARBA" id="ARBA00023052"/>
    </source>
</evidence>
<dbReference type="EMBL" id="LAZR01028577">
    <property type="protein sequence ID" value="KKL62170.1"/>
    <property type="molecule type" value="Genomic_DNA"/>
</dbReference>
<keyword evidence="3" id="KW-0456">Lyase</keyword>
<reference evidence="5" key="1">
    <citation type="journal article" date="2015" name="Nature">
        <title>Complex archaea that bridge the gap between prokaryotes and eukaryotes.</title>
        <authorList>
            <person name="Spang A."/>
            <person name="Saw J.H."/>
            <person name="Jorgensen S.L."/>
            <person name="Zaremba-Niedzwiedzka K."/>
            <person name="Martijn J."/>
            <person name="Lind A.E."/>
            <person name="van Eijk R."/>
            <person name="Schleper C."/>
            <person name="Guy L."/>
            <person name="Ettema T.J."/>
        </authorList>
    </citation>
    <scope>NUCLEOTIDE SEQUENCE</scope>
</reference>
<dbReference type="GO" id="GO:0030976">
    <property type="term" value="F:thiamine pyrophosphate binding"/>
    <property type="evidence" value="ECO:0007669"/>
    <property type="project" value="InterPro"/>
</dbReference>
<dbReference type="Pfam" id="PF02775">
    <property type="entry name" value="TPP_enzyme_C"/>
    <property type="match status" value="1"/>
</dbReference>
<keyword evidence="2" id="KW-0786">Thiamine pyrophosphate</keyword>
<evidence type="ECO:0000313" key="5">
    <source>
        <dbReference type="EMBL" id="KKL62170.1"/>
    </source>
</evidence>
<evidence type="ECO:0000259" key="4">
    <source>
        <dbReference type="Pfam" id="PF02775"/>
    </source>
</evidence>
<keyword evidence="1" id="KW-0210">Decarboxylase</keyword>